<evidence type="ECO:0000256" key="6">
    <source>
        <dbReference type="ARBA" id="ARBA00023239"/>
    </source>
</evidence>
<proteinExistence type="inferred from homology"/>
<keyword evidence="4 8" id="KW-0822">Tryptophan biosynthesis</keyword>
<evidence type="ECO:0000313" key="11">
    <source>
        <dbReference type="Proteomes" id="UP001589788"/>
    </source>
</evidence>
<feature type="active site" description="Proton acceptor" evidence="8">
    <location>
        <position position="61"/>
    </location>
</feature>
<comment type="catalytic activity">
    <reaction evidence="7 8">
        <text>(1S,2R)-1-C-(indol-3-yl)glycerol 3-phosphate + L-serine = D-glyceraldehyde 3-phosphate + L-tryptophan + H2O</text>
        <dbReference type="Rhea" id="RHEA:10532"/>
        <dbReference type="ChEBI" id="CHEBI:15377"/>
        <dbReference type="ChEBI" id="CHEBI:33384"/>
        <dbReference type="ChEBI" id="CHEBI:57912"/>
        <dbReference type="ChEBI" id="CHEBI:58866"/>
        <dbReference type="ChEBI" id="CHEBI:59776"/>
        <dbReference type="EC" id="4.2.1.20"/>
    </reaction>
</comment>
<dbReference type="HAMAP" id="MF_00131">
    <property type="entry name" value="Trp_synth_alpha"/>
    <property type="match status" value="1"/>
</dbReference>
<evidence type="ECO:0000256" key="3">
    <source>
        <dbReference type="ARBA" id="ARBA00022605"/>
    </source>
</evidence>
<dbReference type="InterPro" id="IPR002028">
    <property type="entry name" value="Trp_synthase_suA"/>
</dbReference>
<dbReference type="NCBIfam" id="TIGR00262">
    <property type="entry name" value="trpA"/>
    <property type="match status" value="1"/>
</dbReference>
<evidence type="ECO:0000256" key="2">
    <source>
        <dbReference type="ARBA" id="ARBA00011270"/>
    </source>
</evidence>
<accession>A0ABV6C3A5</accession>
<keyword evidence="6 8" id="KW-0456">Lyase</keyword>
<name>A0ABV6C3A5_9ACTN</name>
<dbReference type="EC" id="4.2.1.20" evidence="8"/>
<protein>
    <recommendedName>
        <fullName evidence="8">Tryptophan synthase alpha chain</fullName>
        <ecNumber evidence="8">4.2.1.20</ecNumber>
    </recommendedName>
</protein>
<dbReference type="InterPro" id="IPR011060">
    <property type="entry name" value="RibuloseP-bd_barrel"/>
</dbReference>
<feature type="active site" description="Proton acceptor" evidence="8">
    <location>
        <position position="50"/>
    </location>
</feature>
<evidence type="ECO:0000256" key="1">
    <source>
        <dbReference type="ARBA" id="ARBA00004733"/>
    </source>
</evidence>
<organism evidence="10 11">
    <name type="scientific">Aciditerrimonas ferrireducens</name>
    <dbReference type="NCBI Taxonomy" id="667306"/>
    <lineage>
        <taxon>Bacteria</taxon>
        <taxon>Bacillati</taxon>
        <taxon>Actinomycetota</taxon>
        <taxon>Acidimicrobiia</taxon>
        <taxon>Acidimicrobiales</taxon>
        <taxon>Acidimicrobiaceae</taxon>
        <taxon>Aciditerrimonas</taxon>
    </lineage>
</organism>
<dbReference type="Proteomes" id="UP001589788">
    <property type="component" value="Unassembled WGS sequence"/>
</dbReference>
<comment type="similarity">
    <text evidence="8 9">Belongs to the TrpA family.</text>
</comment>
<reference evidence="10 11" key="1">
    <citation type="submission" date="2024-09" db="EMBL/GenBank/DDBJ databases">
        <authorList>
            <person name="Sun Q."/>
            <person name="Mori K."/>
        </authorList>
    </citation>
    <scope>NUCLEOTIDE SEQUENCE [LARGE SCALE GENOMIC DNA]</scope>
    <source>
        <strain evidence="10 11">JCM 15389</strain>
    </source>
</reference>
<evidence type="ECO:0000256" key="7">
    <source>
        <dbReference type="ARBA" id="ARBA00049047"/>
    </source>
</evidence>
<gene>
    <name evidence="8 10" type="primary">trpA</name>
    <name evidence="10" type="ORF">ACFFRE_08490</name>
</gene>
<dbReference type="PANTHER" id="PTHR43406">
    <property type="entry name" value="TRYPTOPHAN SYNTHASE, ALPHA CHAIN"/>
    <property type="match status" value="1"/>
</dbReference>
<comment type="function">
    <text evidence="8">The alpha subunit is responsible for the aldol cleavage of indoleglycerol phosphate to indole and glyceraldehyde 3-phosphate.</text>
</comment>
<evidence type="ECO:0000256" key="9">
    <source>
        <dbReference type="RuleBase" id="RU003662"/>
    </source>
</evidence>
<evidence type="ECO:0000256" key="4">
    <source>
        <dbReference type="ARBA" id="ARBA00022822"/>
    </source>
</evidence>
<dbReference type="GO" id="GO:0004834">
    <property type="term" value="F:tryptophan synthase activity"/>
    <property type="evidence" value="ECO:0007669"/>
    <property type="project" value="UniProtKB-EC"/>
</dbReference>
<comment type="pathway">
    <text evidence="1 8">Amino-acid biosynthesis; L-tryptophan biosynthesis; L-tryptophan from chorismate: step 5/5.</text>
</comment>
<evidence type="ECO:0000256" key="8">
    <source>
        <dbReference type="HAMAP-Rule" id="MF_00131"/>
    </source>
</evidence>
<dbReference type="PANTHER" id="PTHR43406:SF1">
    <property type="entry name" value="TRYPTOPHAN SYNTHASE ALPHA CHAIN, CHLOROPLASTIC"/>
    <property type="match status" value="1"/>
</dbReference>
<evidence type="ECO:0000256" key="5">
    <source>
        <dbReference type="ARBA" id="ARBA00023141"/>
    </source>
</evidence>
<dbReference type="Pfam" id="PF00290">
    <property type="entry name" value="Trp_syntA"/>
    <property type="match status" value="1"/>
</dbReference>
<dbReference type="InterPro" id="IPR018204">
    <property type="entry name" value="Trp_synthase_alpha_AS"/>
</dbReference>
<dbReference type="InterPro" id="IPR013785">
    <property type="entry name" value="Aldolase_TIM"/>
</dbReference>
<dbReference type="EMBL" id="JBHLYQ010000078">
    <property type="protein sequence ID" value="MFC0082185.1"/>
    <property type="molecule type" value="Genomic_DNA"/>
</dbReference>
<dbReference type="Gene3D" id="3.20.20.70">
    <property type="entry name" value="Aldolase class I"/>
    <property type="match status" value="1"/>
</dbReference>
<dbReference type="CDD" id="cd04724">
    <property type="entry name" value="Tryptophan_synthase_alpha"/>
    <property type="match status" value="1"/>
</dbReference>
<dbReference type="PROSITE" id="PS00167">
    <property type="entry name" value="TRP_SYNTHASE_ALPHA"/>
    <property type="match status" value="1"/>
</dbReference>
<keyword evidence="3 8" id="KW-0028">Amino-acid biosynthesis</keyword>
<evidence type="ECO:0000313" key="10">
    <source>
        <dbReference type="EMBL" id="MFC0082185.1"/>
    </source>
</evidence>
<dbReference type="RefSeq" id="WP_377789669.1">
    <property type="nucleotide sequence ID" value="NZ_JBHLYQ010000078.1"/>
</dbReference>
<dbReference type="SUPFAM" id="SSF51366">
    <property type="entry name" value="Ribulose-phoshate binding barrel"/>
    <property type="match status" value="1"/>
</dbReference>
<comment type="caution">
    <text evidence="10">The sequence shown here is derived from an EMBL/GenBank/DDBJ whole genome shotgun (WGS) entry which is preliminary data.</text>
</comment>
<keyword evidence="5 8" id="KW-0057">Aromatic amino acid biosynthesis</keyword>
<comment type="subunit">
    <text evidence="2 8">Tetramer of two alpha and two beta chains.</text>
</comment>
<sequence>MAPPERLGTVLAAKREAGRKLFVPYVTAGCHPAWLEVLGELAVAGADAIEVGLPFSDPMMDGPTIQEASRQALERGTTTATVLDQLARSDLPVPIVVMTYFNLVHRAGEARFAGRLAAAGVRGAIVPDLPLEESGPWRDAAEQARVDPVLLVAPSTPPERAERILAVARGFVYAVGLMGVTGERQALAASATAVAERLRGRSSLPVLVGVGVSTPAHAAQVAQVADGVVVGSALVRRLLEGDDPAALGKLARAFRAALDDA</sequence>
<keyword evidence="11" id="KW-1185">Reference proteome</keyword>